<feature type="signal peptide" evidence="4">
    <location>
        <begin position="1"/>
        <end position="22"/>
    </location>
</feature>
<dbReference type="InterPro" id="IPR001431">
    <property type="entry name" value="Pept_M16_Zn_BS"/>
</dbReference>
<gene>
    <name evidence="7" type="ordered locus">Dvul_1646</name>
</gene>
<dbReference type="InterPro" id="IPR007863">
    <property type="entry name" value="Peptidase_M16_C"/>
</dbReference>
<evidence type="ECO:0000259" key="6">
    <source>
        <dbReference type="Pfam" id="PF05193"/>
    </source>
</evidence>
<dbReference type="Gene3D" id="3.30.830.10">
    <property type="entry name" value="Metalloenzyme, LuxS/M16 peptidase-like"/>
    <property type="match status" value="4"/>
</dbReference>
<dbReference type="EMBL" id="CP000527">
    <property type="protein sequence ID" value="ABM28663.1"/>
    <property type="molecule type" value="Genomic_DNA"/>
</dbReference>
<name>A0A0H3A7Z4_NITV4</name>
<reference evidence="8" key="1">
    <citation type="journal article" date="2009" name="Environ. Microbiol.">
        <title>Contribution of mobile genetic elements to Desulfovibrio vulgaris genome plasticity.</title>
        <authorList>
            <person name="Walker C.B."/>
            <person name="Stolyar S."/>
            <person name="Chivian D."/>
            <person name="Pinel N."/>
            <person name="Gabster J.A."/>
            <person name="Dehal P.S."/>
            <person name="He Z."/>
            <person name="Yang Z.K."/>
            <person name="Yen H.C."/>
            <person name="Zhou J."/>
            <person name="Wall J.D."/>
            <person name="Hazen T.C."/>
            <person name="Arkin A.P."/>
            <person name="Stahl D.A."/>
        </authorList>
    </citation>
    <scope>NUCLEOTIDE SEQUENCE [LARGE SCALE GENOMIC DNA]</scope>
    <source>
        <strain evidence="8">DP4</strain>
    </source>
</reference>
<dbReference type="HOGENOM" id="CLU_007487_1_0_7"/>
<dbReference type="SUPFAM" id="SSF63411">
    <property type="entry name" value="LuxS/MPP-like metallohydrolase"/>
    <property type="match status" value="4"/>
</dbReference>
<dbReference type="InterPro" id="IPR011249">
    <property type="entry name" value="Metalloenz_LuxS/M16"/>
</dbReference>
<dbReference type="Pfam" id="PF00675">
    <property type="entry name" value="Peptidase_M16"/>
    <property type="match status" value="1"/>
</dbReference>
<feature type="domain" description="Peptidase M16 C-terminal" evidence="6">
    <location>
        <begin position="632"/>
        <end position="802"/>
    </location>
</feature>
<protein>
    <submittedName>
        <fullName evidence="7">Peptidase M16 domain protein</fullName>
    </submittedName>
</protein>
<dbReference type="Proteomes" id="UP000009173">
    <property type="component" value="Chromosome"/>
</dbReference>
<feature type="chain" id="PRO_5002604140" evidence="4">
    <location>
        <begin position="23"/>
        <end position="868"/>
    </location>
</feature>
<accession>A0A0H3A7Z4</accession>
<dbReference type="AlphaFoldDB" id="A0A0H3A7Z4"/>
<dbReference type="InterPro" id="IPR011765">
    <property type="entry name" value="Pept_M16_N"/>
</dbReference>
<evidence type="ECO:0000256" key="1">
    <source>
        <dbReference type="ARBA" id="ARBA00001947"/>
    </source>
</evidence>
<feature type="domain" description="Peptidase M16 N-terminal" evidence="5">
    <location>
        <begin position="41"/>
        <end position="182"/>
    </location>
</feature>
<dbReference type="Pfam" id="PF05193">
    <property type="entry name" value="Peptidase_M16_C"/>
    <property type="match status" value="2"/>
</dbReference>
<evidence type="ECO:0000313" key="8">
    <source>
        <dbReference type="Proteomes" id="UP000009173"/>
    </source>
</evidence>
<comment type="cofactor">
    <cofactor evidence="1">
        <name>Zn(2+)</name>
        <dbReference type="ChEBI" id="CHEBI:29105"/>
    </cofactor>
</comment>
<dbReference type="PANTHER" id="PTHR11851:SF49">
    <property type="entry name" value="MITOCHONDRIAL-PROCESSING PEPTIDASE SUBUNIT ALPHA"/>
    <property type="match status" value="1"/>
</dbReference>
<evidence type="ECO:0000256" key="2">
    <source>
        <dbReference type="ARBA" id="ARBA00007261"/>
    </source>
</evidence>
<dbReference type="GO" id="GO:0006508">
    <property type="term" value="P:proteolysis"/>
    <property type="evidence" value="ECO:0007669"/>
    <property type="project" value="InterPro"/>
</dbReference>
<organism evidence="7 8">
    <name type="scientific">Nitratidesulfovibrio vulgaris (strain DP4)</name>
    <name type="common">Desulfovibrio vulgaris</name>
    <dbReference type="NCBI Taxonomy" id="391774"/>
    <lineage>
        <taxon>Bacteria</taxon>
        <taxon>Pseudomonadati</taxon>
        <taxon>Thermodesulfobacteriota</taxon>
        <taxon>Desulfovibrionia</taxon>
        <taxon>Desulfovibrionales</taxon>
        <taxon>Desulfovibrionaceae</taxon>
        <taxon>Nitratidesulfovibrio</taxon>
    </lineage>
</organism>
<evidence type="ECO:0000313" key="7">
    <source>
        <dbReference type="EMBL" id="ABM28663.1"/>
    </source>
</evidence>
<dbReference type="PANTHER" id="PTHR11851">
    <property type="entry name" value="METALLOPROTEASE"/>
    <property type="match status" value="1"/>
</dbReference>
<sequence length="868" mass="95573" precursor="true">MRIAALFTCIIGVFMLATSVQAAQPADITRLSNGLTVLVLKDDRFPLASLRLYVHAGSAFETPEEAGISHLLEHMVFKGTVKRPKGQVARDVESVGGYLNAATSFDYTVYLTDMPSTQWKLGMDVLRDMAFEPALDPAELESEKDVVIAELQRGEDSPDSRIFQSLQAGTLKGTTYERPIIGYRETIRATTADTMRAYIRKHYQPQSMLLTVVGNVDPTEVRAEAERLFGGLTNDQNITPPAAIDARAFAHGPVVNVEHGPWKKVYLGVALPVPGLKALQAAQLDMLSQLLGGDPTALLYRTFKYEKQLVDDISVANYSFERVGMLYITAELDADKVETFWKELTTMLAGLKADAFTEQEFERARLNIEDGLYRSKETVAGLASKEGYFQFFSDGPQGEANYLQAVRDVERPQLEALIRDWLRPERLTVSVLLPEGTKAPALAATLKSTWPSKGKAAEEGNAAAVGKTETVDLGGGRKVVLIPDTTLPYTALDMVFSGGNALLDQNRQGLAALTASVLTKGTLKHDAPTLEAFQSDRAASLGASAGRRTFTLSLREPSRFDGDMFGLLHEVLTTPALAPDEVAREKRNQVASIRAREDQPLGLAFRHLTPFLFPGHSYGFYHLGQPETVEGFTRDDVKAFWASQAAQPWVMSVAGSFDREAVLRFAKSLPAPSGKPVSLDAPAWTPEKALDLRLPERNQAHLLLVFPTVGLAHKDTPALELLQSVLAGQSGLLFRDMRDKQGLGYTVTAMNWQSDLAGFMVLYIGTEPGKLEQAEAGFRKVIDELHATALPDEELRRGKNQLRGDYYREHQRLGSRSSEAAMLTSQGYPLLFNREVIDKAEKLAPSDLERIARTYLDMNKVRVVKVLP</sequence>
<dbReference type="GO" id="GO:0046872">
    <property type="term" value="F:metal ion binding"/>
    <property type="evidence" value="ECO:0007669"/>
    <property type="project" value="InterPro"/>
</dbReference>
<feature type="domain" description="Peptidase M16 C-terminal" evidence="6">
    <location>
        <begin position="191"/>
        <end position="365"/>
    </location>
</feature>
<dbReference type="InterPro" id="IPR050361">
    <property type="entry name" value="MPP/UQCRC_Complex"/>
</dbReference>
<dbReference type="PROSITE" id="PS00143">
    <property type="entry name" value="INSULINASE"/>
    <property type="match status" value="1"/>
</dbReference>
<dbReference type="GO" id="GO:0004222">
    <property type="term" value="F:metalloendopeptidase activity"/>
    <property type="evidence" value="ECO:0007669"/>
    <property type="project" value="InterPro"/>
</dbReference>
<dbReference type="KEGG" id="dvl:Dvul_1646"/>
<dbReference type="RefSeq" id="WP_011792391.1">
    <property type="nucleotide sequence ID" value="NC_008751.1"/>
</dbReference>
<proteinExistence type="inferred from homology"/>
<keyword evidence="4" id="KW-0732">Signal</keyword>
<comment type="similarity">
    <text evidence="2 3">Belongs to the peptidase M16 family.</text>
</comment>
<evidence type="ECO:0000256" key="3">
    <source>
        <dbReference type="RuleBase" id="RU004447"/>
    </source>
</evidence>
<evidence type="ECO:0000256" key="4">
    <source>
        <dbReference type="SAM" id="SignalP"/>
    </source>
</evidence>
<evidence type="ECO:0000259" key="5">
    <source>
        <dbReference type="Pfam" id="PF00675"/>
    </source>
</evidence>